<reference evidence="1 2" key="1">
    <citation type="journal article" date="2017" name="ISME J.">
        <title>Unveiling bifidobacterial biogeography across the mammalian branch of the tree of life.</title>
        <authorList>
            <person name="Milani C."/>
            <person name="Mangifesta M."/>
            <person name="Mancabelli L."/>
            <person name="Lugli G.A."/>
            <person name="James K."/>
            <person name="Duranti S."/>
            <person name="Turroni F."/>
            <person name="Ferrario C."/>
            <person name="Ossiprandi M.C."/>
            <person name="van Sinderen D."/>
            <person name="Ventura M."/>
        </authorList>
    </citation>
    <scope>NUCLEOTIDE SEQUENCE [LARGE SCALE GENOMIC DNA]</scope>
    <source>
        <strain evidence="1 2">1E</strain>
    </source>
</reference>
<gene>
    <name evidence="1" type="ORF">BPS1E_0921</name>
</gene>
<evidence type="ECO:0000313" key="2">
    <source>
        <dbReference type="Proteomes" id="UP000216789"/>
    </source>
</evidence>
<dbReference type="AlphaFoldDB" id="A0A267WLN2"/>
<proteinExistence type="predicted"/>
<protein>
    <submittedName>
        <fullName evidence="1">Capsular polysaccharide biosynthesis protein</fullName>
    </submittedName>
</protein>
<dbReference type="Proteomes" id="UP000216789">
    <property type="component" value="Unassembled WGS sequence"/>
</dbReference>
<sequence length="311" mass="35575">MDKNEVFLTVAKVFKRLPFQSLGRSFNTHRHSSISTAIEPLCAQAVREMNDSGADVQFEEAVNDGPIWVFWWQGLESAPARVKACVDSIKRNAANRDVIVITKDNVSKYTDLPDYAFRKLAEGEITLTHFSDILRFNLLKLHGGLWMDATLYVVRPLNSSRYSGPFFTCSGYPDPTFFNVSDGRWTGFFIGGVREEPLFDFMDRFFALYWERNDSLADYFLIDYALDYAYRNGIGSLKTWCEGERGKDNPKLFDLAPVICDSFDSNVWKCLTEHTDAFKLSWKKPSSYPEGSFGDRLVKEMFFDNTEGNAS</sequence>
<dbReference type="InterPro" id="IPR029044">
    <property type="entry name" value="Nucleotide-diphossugar_trans"/>
</dbReference>
<comment type="caution">
    <text evidence="1">The sequence shown here is derived from an EMBL/GenBank/DDBJ whole genome shotgun (WGS) entry which is preliminary data.</text>
</comment>
<dbReference type="EMBL" id="MNLB01000004">
    <property type="protein sequence ID" value="PAC73529.1"/>
    <property type="molecule type" value="Genomic_DNA"/>
</dbReference>
<accession>A0A267WLN2</accession>
<dbReference type="Pfam" id="PF05704">
    <property type="entry name" value="Caps_synth"/>
    <property type="match status" value="1"/>
</dbReference>
<organism evidence="1 2">
    <name type="scientific">Bifidobacterium pseudocatenulatum</name>
    <dbReference type="NCBI Taxonomy" id="28026"/>
    <lineage>
        <taxon>Bacteria</taxon>
        <taxon>Bacillati</taxon>
        <taxon>Actinomycetota</taxon>
        <taxon>Actinomycetes</taxon>
        <taxon>Bifidobacteriales</taxon>
        <taxon>Bifidobacteriaceae</taxon>
        <taxon>Bifidobacterium</taxon>
    </lineage>
</organism>
<dbReference type="RefSeq" id="WP_095279524.1">
    <property type="nucleotide sequence ID" value="NZ_MNLB01000004.1"/>
</dbReference>
<name>A0A267WLN2_BIFPS</name>
<dbReference type="InterPro" id="IPR008441">
    <property type="entry name" value="AfumC-like_glycosyl_Trfase"/>
</dbReference>
<evidence type="ECO:0000313" key="1">
    <source>
        <dbReference type="EMBL" id="PAC73529.1"/>
    </source>
</evidence>
<dbReference type="Gene3D" id="3.90.550.20">
    <property type="match status" value="1"/>
</dbReference>
<dbReference type="SUPFAM" id="SSF53448">
    <property type="entry name" value="Nucleotide-diphospho-sugar transferases"/>
    <property type="match status" value="1"/>
</dbReference>
<dbReference type="GO" id="GO:0016757">
    <property type="term" value="F:glycosyltransferase activity"/>
    <property type="evidence" value="ECO:0007669"/>
    <property type="project" value="InterPro"/>
</dbReference>